<sequence length="113" mass="13113">KETQVKSMVSLDRKWDENNDHELGQIEMIADKSAANPLSELERMEIKEVAIRGLSEKEKRVLIMYYFDNLSLKEIGAVLGLSESRVCQIHAQTLDFLREKFRQHEISSARDFS</sequence>
<protein>
    <recommendedName>
        <fullName evidence="5">RNA polymerase sigma-70 domain-containing protein</fullName>
    </recommendedName>
</protein>
<evidence type="ECO:0000256" key="3">
    <source>
        <dbReference type="ARBA" id="ARBA00023125"/>
    </source>
</evidence>
<dbReference type="SUPFAM" id="SSF88659">
    <property type="entry name" value="Sigma3 and sigma4 domains of RNA polymerase sigma factors"/>
    <property type="match status" value="1"/>
</dbReference>
<proteinExistence type="predicted"/>
<dbReference type="InterPro" id="IPR000943">
    <property type="entry name" value="RNA_pol_sigma70"/>
</dbReference>
<keyword evidence="1" id="KW-0805">Transcription regulation</keyword>
<dbReference type="InterPro" id="IPR013324">
    <property type="entry name" value="RNA_pol_sigma_r3/r4-like"/>
</dbReference>
<keyword evidence="2" id="KW-0731">Sigma factor</keyword>
<dbReference type="InterPro" id="IPR014284">
    <property type="entry name" value="RNA_pol_sigma-70_dom"/>
</dbReference>
<keyword evidence="3" id="KW-0238">DNA-binding</keyword>
<accession>X0YKJ2</accession>
<organism evidence="6">
    <name type="scientific">marine sediment metagenome</name>
    <dbReference type="NCBI Taxonomy" id="412755"/>
    <lineage>
        <taxon>unclassified sequences</taxon>
        <taxon>metagenomes</taxon>
        <taxon>ecological metagenomes</taxon>
    </lineage>
</organism>
<dbReference type="PANTHER" id="PTHR30385">
    <property type="entry name" value="SIGMA FACTOR F FLAGELLAR"/>
    <property type="match status" value="1"/>
</dbReference>
<evidence type="ECO:0000256" key="4">
    <source>
        <dbReference type="ARBA" id="ARBA00023163"/>
    </source>
</evidence>
<dbReference type="PROSITE" id="PS00716">
    <property type="entry name" value="SIGMA70_2"/>
    <property type="match status" value="1"/>
</dbReference>
<dbReference type="InterPro" id="IPR007630">
    <property type="entry name" value="RNA_pol_sigma70_r4"/>
</dbReference>
<reference evidence="6" key="1">
    <citation type="journal article" date="2014" name="Front. Microbiol.">
        <title>High frequency of phylogenetically diverse reductive dehalogenase-homologous genes in deep subseafloor sedimentary metagenomes.</title>
        <authorList>
            <person name="Kawai M."/>
            <person name="Futagami T."/>
            <person name="Toyoda A."/>
            <person name="Takaki Y."/>
            <person name="Nishi S."/>
            <person name="Hori S."/>
            <person name="Arai W."/>
            <person name="Tsubouchi T."/>
            <person name="Morono Y."/>
            <person name="Uchiyama I."/>
            <person name="Ito T."/>
            <person name="Fujiyama A."/>
            <person name="Inagaki F."/>
            <person name="Takami H."/>
        </authorList>
    </citation>
    <scope>NUCLEOTIDE SEQUENCE</scope>
    <source>
        <strain evidence="6">Expedition CK06-06</strain>
    </source>
</reference>
<name>X0YKJ2_9ZZZZ</name>
<dbReference type="AlphaFoldDB" id="X0YKJ2"/>
<dbReference type="PANTHER" id="PTHR30385:SF7">
    <property type="entry name" value="RNA POLYMERASE SIGMA FACTOR FLIA"/>
    <property type="match status" value="1"/>
</dbReference>
<comment type="caution">
    <text evidence="6">The sequence shown here is derived from an EMBL/GenBank/DDBJ whole genome shotgun (WGS) entry which is preliminary data.</text>
</comment>
<dbReference type="EMBL" id="BARS01057158">
    <property type="protein sequence ID" value="GAG49068.1"/>
    <property type="molecule type" value="Genomic_DNA"/>
</dbReference>
<dbReference type="Pfam" id="PF04545">
    <property type="entry name" value="Sigma70_r4"/>
    <property type="match status" value="1"/>
</dbReference>
<keyword evidence="4" id="KW-0804">Transcription</keyword>
<gene>
    <name evidence="6" type="ORF">S01H1_83914</name>
</gene>
<dbReference type="GO" id="GO:0006352">
    <property type="term" value="P:DNA-templated transcription initiation"/>
    <property type="evidence" value="ECO:0007669"/>
    <property type="project" value="InterPro"/>
</dbReference>
<dbReference type="PRINTS" id="PR00046">
    <property type="entry name" value="SIGMA70FCT"/>
</dbReference>
<evidence type="ECO:0000256" key="1">
    <source>
        <dbReference type="ARBA" id="ARBA00023015"/>
    </source>
</evidence>
<evidence type="ECO:0000313" key="6">
    <source>
        <dbReference type="EMBL" id="GAG49068.1"/>
    </source>
</evidence>
<feature type="non-terminal residue" evidence="6">
    <location>
        <position position="1"/>
    </location>
</feature>
<dbReference type="CDD" id="cd06171">
    <property type="entry name" value="Sigma70_r4"/>
    <property type="match status" value="1"/>
</dbReference>
<evidence type="ECO:0000259" key="5">
    <source>
        <dbReference type="PROSITE" id="PS00716"/>
    </source>
</evidence>
<dbReference type="GO" id="GO:0016987">
    <property type="term" value="F:sigma factor activity"/>
    <property type="evidence" value="ECO:0007669"/>
    <property type="project" value="UniProtKB-KW"/>
</dbReference>
<dbReference type="GO" id="GO:0003677">
    <property type="term" value="F:DNA binding"/>
    <property type="evidence" value="ECO:0007669"/>
    <property type="project" value="UniProtKB-KW"/>
</dbReference>
<dbReference type="Gene3D" id="1.20.140.160">
    <property type="match status" value="1"/>
</dbReference>
<evidence type="ECO:0000256" key="2">
    <source>
        <dbReference type="ARBA" id="ARBA00023082"/>
    </source>
</evidence>
<feature type="domain" description="RNA polymerase sigma-70" evidence="5">
    <location>
        <begin position="71"/>
        <end position="97"/>
    </location>
</feature>
<dbReference type="NCBIfam" id="TIGR02937">
    <property type="entry name" value="sigma70-ECF"/>
    <property type="match status" value="1"/>
</dbReference>